<dbReference type="RefSeq" id="XP_067917636.1">
    <property type="nucleotide sequence ID" value="XM_068070389.1"/>
</dbReference>
<keyword evidence="2" id="KW-0472">Membrane</keyword>
<feature type="compositionally biased region" description="Basic and acidic residues" evidence="1">
    <location>
        <begin position="342"/>
        <end position="364"/>
    </location>
</feature>
<feature type="compositionally biased region" description="Basic and acidic residues" evidence="1">
    <location>
        <begin position="504"/>
        <end position="548"/>
    </location>
</feature>
<feature type="compositionally biased region" description="Basic and acidic residues" evidence="1">
    <location>
        <begin position="729"/>
        <end position="738"/>
    </location>
</feature>
<feature type="region of interest" description="Disordered" evidence="1">
    <location>
        <begin position="2008"/>
        <end position="2046"/>
    </location>
</feature>
<feature type="region of interest" description="Disordered" evidence="1">
    <location>
        <begin position="3023"/>
        <end position="3076"/>
    </location>
</feature>
<feature type="compositionally biased region" description="Low complexity" evidence="1">
    <location>
        <begin position="1371"/>
        <end position="1385"/>
    </location>
</feature>
<feature type="compositionally biased region" description="Basic residues" evidence="1">
    <location>
        <begin position="272"/>
        <end position="288"/>
    </location>
</feature>
<feature type="compositionally biased region" description="Acidic residues" evidence="1">
    <location>
        <begin position="252"/>
        <end position="261"/>
    </location>
</feature>
<feature type="compositionally biased region" description="Basic and acidic residues" evidence="1">
    <location>
        <begin position="110"/>
        <end position="138"/>
    </location>
</feature>
<keyword evidence="4" id="KW-1185">Reference proteome</keyword>
<feature type="compositionally biased region" description="Polar residues" evidence="1">
    <location>
        <begin position="2698"/>
        <end position="2714"/>
    </location>
</feature>
<feature type="region of interest" description="Disordered" evidence="1">
    <location>
        <begin position="1939"/>
        <end position="1974"/>
    </location>
</feature>
<keyword evidence="2 3" id="KW-0812">Transmembrane</keyword>
<feature type="region of interest" description="Disordered" evidence="1">
    <location>
        <begin position="2448"/>
        <end position="2508"/>
    </location>
</feature>
<dbReference type="GeneID" id="94433600"/>
<feature type="region of interest" description="Disordered" evidence="1">
    <location>
        <begin position="2234"/>
        <end position="2269"/>
    </location>
</feature>
<feature type="compositionally biased region" description="Basic residues" evidence="1">
    <location>
        <begin position="2683"/>
        <end position="2692"/>
    </location>
</feature>
<feature type="region of interest" description="Disordered" evidence="1">
    <location>
        <begin position="3155"/>
        <end position="3182"/>
    </location>
</feature>
<feature type="compositionally biased region" description="Basic and acidic residues" evidence="1">
    <location>
        <begin position="2368"/>
        <end position="2386"/>
    </location>
</feature>
<feature type="compositionally biased region" description="Low complexity" evidence="1">
    <location>
        <begin position="19"/>
        <end position="28"/>
    </location>
</feature>
<feature type="compositionally biased region" description="Acidic residues" evidence="1">
    <location>
        <begin position="2526"/>
        <end position="2536"/>
    </location>
</feature>
<reference evidence="3 4" key="1">
    <citation type="journal article" date="2017" name="Int. J. Parasitol.">
        <title>The genome of the protozoan parasite Cystoisospora suis and a reverse vaccinology approach to identify vaccine candidates.</title>
        <authorList>
            <person name="Palmieri N."/>
            <person name="Shrestha A."/>
            <person name="Ruttkowski B."/>
            <person name="Beck T."/>
            <person name="Vogl C."/>
            <person name="Tomley F."/>
            <person name="Blake D.P."/>
            <person name="Joachim A."/>
        </authorList>
    </citation>
    <scope>NUCLEOTIDE SEQUENCE [LARGE SCALE GENOMIC DNA]</scope>
    <source>
        <strain evidence="3 4">Wien I</strain>
    </source>
</reference>
<evidence type="ECO:0000256" key="2">
    <source>
        <dbReference type="SAM" id="Phobius"/>
    </source>
</evidence>
<feature type="compositionally biased region" description="Low complexity" evidence="1">
    <location>
        <begin position="2258"/>
        <end position="2269"/>
    </location>
</feature>
<dbReference type="VEuPathDB" id="ToxoDB:CSUI_010284"/>
<dbReference type="PANTHER" id="PTHR35711:SF2">
    <property type="entry name" value="GLUTAMIC ACID-RICH PROTEIN-LIKE"/>
    <property type="match status" value="1"/>
</dbReference>
<feature type="region of interest" description="Disordered" evidence="1">
    <location>
        <begin position="2681"/>
        <end position="2760"/>
    </location>
</feature>
<feature type="compositionally biased region" description="Low complexity" evidence="1">
    <location>
        <begin position="2149"/>
        <end position="2160"/>
    </location>
</feature>
<feature type="region of interest" description="Disordered" evidence="1">
    <location>
        <begin position="2520"/>
        <end position="2650"/>
    </location>
</feature>
<feature type="compositionally biased region" description="Basic and acidic residues" evidence="1">
    <location>
        <begin position="3215"/>
        <end position="3228"/>
    </location>
</feature>
<feature type="compositionally biased region" description="Basic and acidic residues" evidence="1">
    <location>
        <begin position="2602"/>
        <end position="2611"/>
    </location>
</feature>
<feature type="region of interest" description="Disordered" evidence="1">
    <location>
        <begin position="2404"/>
        <end position="2435"/>
    </location>
</feature>
<feature type="compositionally biased region" description="Acidic residues" evidence="1">
    <location>
        <begin position="3340"/>
        <end position="3353"/>
    </location>
</feature>
<feature type="compositionally biased region" description="Basic and acidic residues" evidence="1">
    <location>
        <begin position="1952"/>
        <end position="1964"/>
    </location>
</feature>
<feature type="compositionally biased region" description="Basic and acidic residues" evidence="1">
    <location>
        <begin position="1390"/>
        <end position="1399"/>
    </location>
</feature>
<name>A0A2C6KHN2_9APIC</name>
<feature type="compositionally biased region" description="Basic and acidic residues" evidence="1">
    <location>
        <begin position="2632"/>
        <end position="2649"/>
    </location>
</feature>
<feature type="region of interest" description="Disordered" evidence="1">
    <location>
        <begin position="3335"/>
        <end position="3358"/>
    </location>
</feature>
<evidence type="ECO:0000313" key="3">
    <source>
        <dbReference type="EMBL" id="PHJ15904.1"/>
    </source>
</evidence>
<feature type="region of interest" description="Disordered" evidence="1">
    <location>
        <begin position="896"/>
        <end position="962"/>
    </location>
</feature>
<feature type="compositionally biased region" description="Basic and acidic residues" evidence="1">
    <location>
        <begin position="2009"/>
        <end position="2046"/>
    </location>
</feature>
<feature type="compositionally biased region" description="Basic and acidic residues" evidence="1">
    <location>
        <begin position="1346"/>
        <end position="1359"/>
    </location>
</feature>
<feature type="compositionally biased region" description="Acidic residues" evidence="1">
    <location>
        <begin position="463"/>
        <end position="480"/>
    </location>
</feature>
<feature type="region of interest" description="Disordered" evidence="1">
    <location>
        <begin position="2818"/>
        <end position="2854"/>
    </location>
</feature>
<feature type="compositionally biased region" description="Low complexity" evidence="1">
    <location>
        <begin position="1290"/>
        <end position="1308"/>
    </location>
</feature>
<feature type="compositionally biased region" description="Basic and acidic residues" evidence="1">
    <location>
        <begin position="1484"/>
        <end position="1493"/>
    </location>
</feature>
<feature type="compositionally biased region" description="Basic and acidic residues" evidence="1">
    <location>
        <begin position="2537"/>
        <end position="2554"/>
    </location>
</feature>
<feature type="region of interest" description="Disordered" evidence="1">
    <location>
        <begin position="78"/>
        <end position="139"/>
    </location>
</feature>
<feature type="region of interest" description="Disordered" evidence="1">
    <location>
        <begin position="1464"/>
        <end position="1514"/>
    </location>
</feature>
<feature type="compositionally biased region" description="Acidic residues" evidence="1">
    <location>
        <begin position="445"/>
        <end position="455"/>
    </location>
</feature>
<feature type="region of interest" description="Disordered" evidence="1">
    <location>
        <begin position="3521"/>
        <end position="3567"/>
    </location>
</feature>
<feature type="region of interest" description="Disordered" evidence="1">
    <location>
        <begin position="1275"/>
        <end position="1404"/>
    </location>
</feature>
<feature type="region of interest" description="Disordered" evidence="1">
    <location>
        <begin position="334"/>
        <end position="562"/>
    </location>
</feature>
<feature type="compositionally biased region" description="Acidic residues" evidence="1">
    <location>
        <begin position="365"/>
        <end position="386"/>
    </location>
</feature>
<evidence type="ECO:0000313" key="4">
    <source>
        <dbReference type="Proteomes" id="UP000221165"/>
    </source>
</evidence>
<feature type="compositionally biased region" description="Basic residues" evidence="1">
    <location>
        <begin position="425"/>
        <end position="440"/>
    </location>
</feature>
<organism evidence="3 4">
    <name type="scientific">Cystoisospora suis</name>
    <dbReference type="NCBI Taxonomy" id="483139"/>
    <lineage>
        <taxon>Eukaryota</taxon>
        <taxon>Sar</taxon>
        <taxon>Alveolata</taxon>
        <taxon>Apicomplexa</taxon>
        <taxon>Conoidasida</taxon>
        <taxon>Coccidia</taxon>
        <taxon>Eucoccidiorida</taxon>
        <taxon>Eimeriorina</taxon>
        <taxon>Sarcocystidae</taxon>
        <taxon>Cystoisospora</taxon>
    </lineage>
</organism>
<feature type="region of interest" description="Disordered" evidence="1">
    <location>
        <begin position="2112"/>
        <end position="2171"/>
    </location>
</feature>
<protein>
    <submittedName>
        <fullName evidence="3">Transmembrane protein</fullName>
    </submittedName>
</protein>
<proteinExistence type="predicted"/>
<feature type="transmembrane region" description="Helical" evidence="2">
    <location>
        <begin position="3369"/>
        <end position="3387"/>
    </location>
</feature>
<feature type="compositionally biased region" description="Low complexity" evidence="1">
    <location>
        <begin position="3098"/>
        <end position="3121"/>
    </location>
</feature>
<feature type="compositionally biased region" description="Basic and acidic residues" evidence="1">
    <location>
        <begin position="2741"/>
        <end position="2750"/>
    </location>
</feature>
<dbReference type="PANTHER" id="PTHR35711">
    <property type="entry name" value="EXPRESSED PROTEIN"/>
    <property type="match status" value="1"/>
</dbReference>
<feature type="compositionally biased region" description="Basic and acidic residues" evidence="1">
    <location>
        <begin position="29"/>
        <end position="39"/>
    </location>
</feature>
<feature type="region of interest" description="Disordered" evidence="1">
    <location>
        <begin position="3215"/>
        <end position="3275"/>
    </location>
</feature>
<feature type="compositionally biased region" description="Basic and acidic residues" evidence="1">
    <location>
        <begin position="2716"/>
        <end position="2733"/>
    </location>
</feature>
<feature type="region of interest" description="Disordered" evidence="1">
    <location>
        <begin position="164"/>
        <end position="187"/>
    </location>
</feature>
<feature type="region of interest" description="Disordered" evidence="1">
    <location>
        <begin position="599"/>
        <end position="630"/>
    </location>
</feature>
<sequence>MKSLSILDAFDITSYFGLSSEKSSSASSRGREKTSRNEKTAGNLIFDLPSPLEWPRGMKPCTAACPITSQETWLVPPPLYSMSTSLSSQDRDVDNTENEEADEGRSPSPYHDRGSKKSDGSVEAEVQDRRQGKHEATSFKKKSTLRNLLVLQDEGVLIGENYHGAVHEEEEDRKKRSSQSMTGGGLLETGGETALVEVEFIRIKRLKMFLVPSEDLFSRVGQQQKNHRDVLLSPSKAREVHKKGSTMKDSAGENEEQELEQGAERETGGSSRRMKIRRGRREGGKKRKEEREEDTWGEIEQGRTYGVKIEVYGDDGERLDRNLFRVMNVSLRVTTKRQKSRGRYERISGEPQEYDRKAFSLHEEGGEEEEDDETGGEEEERDDEDGGWVYVQRRFNPLLDGDEDHHTGSSSHLSFSEEDENGRRGEKKKSTKRRRRSRHRREADDVFSGDAEGDQENERKHEEEEEESHEDEEGEEEEENMIGAVASYAVDGNRSAVYPPLQQHEGERRRRRTRDDRSSFISGGDHRTQRSRVEESFPRCFSRRDKSDFPPSTKTDEALAQEEAGEDCPDFFFFANGFDADTEILLIAEALNFSLSFPKSRTSSSSRGGGISSSTGERRRSGRPSIPSFPYDISHRSQARLIASPVRTQMVLALYPPLRLFPSTLVLLPGGHSFQLTVRGGPGSSRRAMIEGILKDERGMKKKKRMKTTTEEGYGDERGKEEEDEEEEKREGKAERGGSGRVTRRCVSSDPSIVSSLIISSVNMISPGGSLSHGRASLHHQDVVGLYTDTKDGHRNDRNARGEDIVEIVTGREGQARLVVSVSDVDSPRFSSSLRSLYPRERIAEALVEVIVALPVRVEIREYRGSPSGNYYLDLPHESMMETLQIEKLRQLAKKGLPDETGGSIHSTGNEGLGGVGREQGDERMSKTLETMRGGGEEDRGQGGGGERERSPYLEGEENDERQGKKIRVYVHLTRKLHALLYDEKDREFNFSHLLTPTGTVGGPGLDLQTHEGRRRYQQLGSSETIPPPSATVCTYTWTVLDNDTETDSPPFLLIDPVMRDLYVNETRETCCSTSSSVFLTSPLCLSPSSSDLCTNGLPSNDFLSPEDLLKRRVSGSSGDMTSVSVVGLRQGTARLHLSVSCSPSSAGQDRETRSSSKRVVLEKEVSIEVLSSPLFSTRASLTSLAASSFVTPSPSFSSSFHRSPLHVRSPRACKEGLYASPACIRDSSRLRSDFFELDDRGRHEGLLSPPLLLAEFSEYRLPCCSVEIETRSEASFSSSPLDNKGDLHSSLPRSRISSSSSSSRSAPCPCPSNPSSPTTTVSPSEEEEEHSRPSYAYHRNSTNPHIDHSPGEDPSPKETKHHRSSTPAADRSPSACRCSDSSSPMAMNDEGRDMRRGGETSSFSSNISVLPGGQGLVTFGDHPGLFSRRAGSSPHSSSLDKEREMAFSVSSLRTSLVLTERKKMVSSSLGEGGISRSVHRRQGGREESLGRDEVDEGGEEDISHNKRRRGRRRRKTSYEEDDWWIGRVEVARVSSISLTKRRKGLPGSRREDDTLFQKGFPALATPSWSSSSLTTIKMTRGDIQQFEVVLHDVYGREILTPNDLRLDVFSSHPSMVSAEVGRHVDSSNMFAPPSIVLYASKVYEGCAAITVFLLSPSSSSGKDVSSSSSRVFLSDSLRVCVDNPSILGPSLPSLPSLEEAWYLSKSLSSFSLEKSSQKKNLDTHALSSSSFSFINIPFIPLFPGSTVRMVDSEKRRRDRGGIVAPTPPQLSIRLFFHLEPLLSSYLLAIRNERHLGEKLREGFFFSFHGNSDSMWVLSKDLRKVAEEILKSTLTTTFSSSSTRCLPISSVAKFTHLLSPYIAQSLHTSLSSLFFSLTSSSSLPFLYTPAFSIDEPLLHFSAIDSSSTTLKRSSSSSTLEYLFSRTQPSSFSPIPFCEVPGGSSSSVPISKGNEEGIRRPEAHAKTASSSSPSTPRFDLFPSSLSFRFSLHDVPGTLATWLLSEEEEERREKAEKHPRQEDEENHERGGGGEEQKNRRGIQEEEKKKKMVMIKQFLLRKDTTNELLNRLRRKLSDVWWREQRQMGERTALAYRRCRRKARDILKKRIEVENAREGQSSSMFSSTSSYYSPSRPETSHKKKRDEQERPSSEAPFSSPSSASSRRRERSEEDFGVLSRKKDFGRGRGGIGKTSSSLSLYCEKIADDLYTSSILSPLLFLDWSQGFSPSDPLLSSPSFFSSPSSRRDRSHSGSPGKHRSVSDSPSSLSSASSMQWSSTNDAILQVYTPSGGFRGSSSIPPSESEVYMKASRMRSERLKGANSHHLSDGITAVAAGAGRAQVLVRDLPILNIHVLGEDMIRKTSSSFVGETSLKEGKEEERRQKREEQKKSIRVIVAAGCAIGKQRWSSSLLQGGQEEERRRRTSEEEEEDVHDRALSIDFPPETAWMSLVDRRSEASDRSSSFSSSRREQEKREESPQSVSVSSMVSLPELQKAGKCRRSHSSDSKSNSFSFSFGGFKRTASLGLSERYEDDDEEEMEEGEGRDHSPLLRGTSDHHLLLFRIQADTSPPMRGLPSHGSFQSLSEGREVSRSVEERNEGYRSSSSFDRDQHEEKMKKKKNLKKKDSFQPDDEEPFEKESYEREKTGKKNEWRDVSTSVYITSSARVDCEIGDPYLAPLYTVESLKLPMKKTGGRRKERSELFSPTSFSPRGNGENLSNVKDGEERVFERKQQEEEKSSSSSFSEKILERADDKTVGSSDNAGGEDEVLTAQACTVRPRQTLSFEQDLPYLLALSRVVGAGKESSPSFMRYLDSERNPCAAAVLSSQTSHTHNKREDRRDEKDIQEEEEQTNSIATPPLFFSSSFSSSSDGVDEAASLSLPVSVRVSLGGGTLPLFSFSPSDLETAMMFATSSSSSSKMDMSIYQQIHHQARRRFFQSMRSTASQSLDENYSSRSPAMASPINSSLSGLPTGCIALPFKPHMRLVIGEKSSYLSSTTTLGEGRIVDIPGRGGVIFIKREQYFTHLFVNGKEEESERNRGDENTSPGEHGESGSKEEEADSRKEKERKEQEKKEEEEEEEDFFAEAQNHLGGWMNFMKEQEDLSSSQLGGRSQSTSSSSSFSGPMSHASRLDILRERSLREGAKLPVIFFVYPVPFGEERGGDAGAVLKENKRRAKGEKERERGQRLSVRVHVSSDAYRVRAQQRGPLLAVRVDAAAKRETAYNKEKEEEEAKGLQKGKRDKGVGEVNSKSRKRAEKDQKDLERESEEEEEEEEDDMDGASMWVAPSTAKITIECPVWKQTLSVSLDAGPEPLLKRNLLSVFSDSLFSQRYSHSEGRSETSRYWDLEEEDEEEEEDHEEEKDKGRRGTTGIFRMIWEWSIVVILLFGGLVFISRRDTFHSWMRWRRRPACSFIPASDRIYVPERSDLVSPHNVFSASSSVHPYSMGEGSPGSAPSSFLIREKARLEMARAADFHRSRLGGGDTHEYGMDDEGRSFLSYSCGSRSSGSASVGGGAAAAEPLPQKLQMQADGRWKWVSSQSEVASPPGKDTTKGTTVLRGMGGTSGGNTRRGRLD</sequence>
<feature type="compositionally biased region" description="Acidic residues" evidence="1">
    <location>
        <begin position="3258"/>
        <end position="3272"/>
    </location>
</feature>
<feature type="compositionally biased region" description="Basic and acidic residues" evidence="1">
    <location>
        <begin position="2581"/>
        <end position="2595"/>
    </location>
</feature>
<feature type="compositionally biased region" description="Low complexity" evidence="1">
    <location>
        <begin position="2117"/>
        <end position="2133"/>
    </location>
</feature>
<feature type="region of interest" description="Disordered" evidence="1">
    <location>
        <begin position="19"/>
        <end position="49"/>
    </location>
</feature>
<feature type="compositionally biased region" description="Low complexity" evidence="1">
    <location>
        <begin position="1939"/>
        <end position="1948"/>
    </location>
</feature>
<comment type="caution">
    <text evidence="3">The sequence shown here is derived from an EMBL/GenBank/DDBJ whole genome shotgun (WGS) entry which is preliminary data.</text>
</comment>
<gene>
    <name evidence="3" type="ORF">CSUI_010284</name>
</gene>
<dbReference type="Proteomes" id="UP000221165">
    <property type="component" value="Unassembled WGS sequence"/>
</dbReference>
<dbReference type="EMBL" id="MIGC01007058">
    <property type="protein sequence ID" value="PHJ15904.1"/>
    <property type="molecule type" value="Genomic_DNA"/>
</dbReference>
<feature type="region of interest" description="Disordered" evidence="1">
    <location>
        <begin position="221"/>
        <end position="295"/>
    </location>
</feature>
<feature type="compositionally biased region" description="Basic and acidic residues" evidence="1">
    <location>
        <begin position="2463"/>
        <end position="2473"/>
    </location>
</feature>
<feature type="region of interest" description="Disordered" evidence="1">
    <location>
        <begin position="2363"/>
        <end position="2386"/>
    </location>
</feature>
<feature type="compositionally biased region" description="Basic and acidic residues" evidence="1">
    <location>
        <begin position="3024"/>
        <end position="3067"/>
    </location>
</feature>
<feature type="region of interest" description="Disordered" evidence="1">
    <location>
        <begin position="3095"/>
        <end position="3121"/>
    </location>
</feature>
<accession>A0A2C6KHN2</accession>
<feature type="region of interest" description="Disordered" evidence="1">
    <location>
        <begin position="696"/>
        <end position="747"/>
    </location>
</feature>
<feature type="compositionally biased region" description="Basic and acidic residues" evidence="1">
    <location>
        <begin position="935"/>
        <end position="952"/>
    </location>
</feature>
<keyword evidence="2" id="KW-1133">Transmembrane helix</keyword>
<evidence type="ECO:0000256" key="1">
    <source>
        <dbReference type="SAM" id="MobiDB-lite"/>
    </source>
</evidence>